<evidence type="ECO:0000256" key="1">
    <source>
        <dbReference type="SAM" id="MobiDB-lite"/>
    </source>
</evidence>
<feature type="compositionally biased region" description="Low complexity" evidence="1">
    <location>
        <begin position="182"/>
        <end position="202"/>
    </location>
</feature>
<keyword evidence="3" id="KW-1185">Reference proteome</keyword>
<proteinExistence type="predicted"/>
<accession>A0A0V0QBN8</accession>
<feature type="compositionally biased region" description="Polar residues" evidence="1">
    <location>
        <begin position="170"/>
        <end position="181"/>
    </location>
</feature>
<name>A0A0V0QBN8_PSEPJ</name>
<comment type="caution">
    <text evidence="2">The sequence shown here is derived from an EMBL/GenBank/DDBJ whole genome shotgun (WGS) entry which is preliminary data.</text>
</comment>
<feature type="region of interest" description="Disordered" evidence="1">
    <location>
        <begin position="245"/>
        <end position="268"/>
    </location>
</feature>
<evidence type="ECO:0000313" key="2">
    <source>
        <dbReference type="EMBL" id="KRW99585.1"/>
    </source>
</evidence>
<dbReference type="EMBL" id="LDAU01000207">
    <property type="protein sequence ID" value="KRW99585.1"/>
    <property type="molecule type" value="Genomic_DNA"/>
</dbReference>
<evidence type="ECO:0000313" key="3">
    <source>
        <dbReference type="Proteomes" id="UP000054937"/>
    </source>
</evidence>
<feature type="region of interest" description="Disordered" evidence="1">
    <location>
        <begin position="164"/>
        <end position="229"/>
    </location>
</feature>
<organism evidence="2 3">
    <name type="scientific">Pseudocohnilembus persalinus</name>
    <name type="common">Ciliate</name>
    <dbReference type="NCBI Taxonomy" id="266149"/>
    <lineage>
        <taxon>Eukaryota</taxon>
        <taxon>Sar</taxon>
        <taxon>Alveolata</taxon>
        <taxon>Ciliophora</taxon>
        <taxon>Intramacronucleata</taxon>
        <taxon>Oligohymenophorea</taxon>
        <taxon>Scuticociliatia</taxon>
        <taxon>Philasterida</taxon>
        <taxon>Pseudocohnilembidae</taxon>
        <taxon>Pseudocohnilembus</taxon>
    </lineage>
</organism>
<feature type="region of interest" description="Disordered" evidence="1">
    <location>
        <begin position="25"/>
        <end position="78"/>
    </location>
</feature>
<feature type="compositionally biased region" description="Basic and acidic residues" evidence="1">
    <location>
        <begin position="205"/>
        <end position="217"/>
    </location>
</feature>
<feature type="compositionally biased region" description="Low complexity" evidence="1">
    <location>
        <begin position="44"/>
        <end position="54"/>
    </location>
</feature>
<feature type="compositionally biased region" description="Low complexity" evidence="1">
    <location>
        <begin position="219"/>
        <end position="229"/>
    </location>
</feature>
<sequence length="463" mass="54013">MSSVRLNDILQSGVKFDNFKLSTSKEGKPKYFSNAPNNHEKNKNYNNSINNSGSLTTSRNNIQSNQQRKISNQKLEHRYPSVTTNLKNKYKEQQAQNKSNFNSQYSTNQNLSLSITNSCTQFRSIGKLRSQTQQKNCSGQSMNSFGNLTSQLSKKIKENIKINSKDYGYPNSSLTSYNNSTKSQLNLLQKPQQQQSRFKQSSTNEEMKRVKNDEKKQPQKNQQQQQLQQQKQFVARINLTDAENVNSKLEKTEQNNVPENQKKHQQLSIDNQECQNEKQNLENQFKQIKDFQKEFIFPTYKKQQEESEKKKIHQFHQFFAQKPLQNGDNKANIIANDTQAQNNRKFSQINENQKQFQGQNGQNNKENELINKYQKNLSKYQSTNMSKNPNISDNNNIYNNYNSVFNSQTQNTNNSNSNFEDFNENMQENLTSREQINSAQFSIKKKNPSQSFNYSNSKQIQFI</sequence>
<protein>
    <submittedName>
        <fullName evidence="2">Uncharacterized protein</fullName>
    </submittedName>
</protein>
<reference evidence="2 3" key="1">
    <citation type="journal article" date="2015" name="Sci. Rep.">
        <title>Genome of the facultative scuticociliatosis pathogen Pseudocohnilembus persalinus provides insight into its virulence through horizontal gene transfer.</title>
        <authorList>
            <person name="Xiong J."/>
            <person name="Wang G."/>
            <person name="Cheng J."/>
            <person name="Tian M."/>
            <person name="Pan X."/>
            <person name="Warren A."/>
            <person name="Jiang C."/>
            <person name="Yuan D."/>
            <person name="Miao W."/>
        </authorList>
    </citation>
    <scope>NUCLEOTIDE SEQUENCE [LARGE SCALE GENOMIC DNA]</scope>
    <source>
        <strain evidence="2">36N120E</strain>
    </source>
</reference>
<gene>
    <name evidence="2" type="ORF">PPERSA_03760</name>
</gene>
<dbReference type="AlphaFoldDB" id="A0A0V0QBN8"/>
<dbReference type="InParanoid" id="A0A0V0QBN8"/>
<feature type="compositionally biased region" description="Polar residues" evidence="1">
    <location>
        <begin position="55"/>
        <end position="73"/>
    </location>
</feature>
<dbReference type="Proteomes" id="UP000054937">
    <property type="component" value="Unassembled WGS sequence"/>
</dbReference>